<gene>
    <name evidence="1" type="ORF">AVDCRST_MAG56-3920</name>
</gene>
<protein>
    <submittedName>
        <fullName evidence="1">Uncharacterized protein</fullName>
    </submittedName>
</protein>
<sequence>MMKVWKMGNGFPVPPGKGRMPHRYGGIAGSMILESGMKSPEAGLTLPGR</sequence>
<proteinExistence type="predicted"/>
<reference evidence="1" key="1">
    <citation type="submission" date="2020-02" db="EMBL/GenBank/DDBJ databases">
        <authorList>
            <person name="Meier V. D."/>
        </authorList>
    </citation>
    <scope>NUCLEOTIDE SEQUENCE</scope>
    <source>
        <strain evidence="1">AVDCRST_MAG56</strain>
    </source>
</reference>
<dbReference type="AlphaFoldDB" id="A0A6J4JPD1"/>
<dbReference type="EMBL" id="CADCTQ010000328">
    <property type="protein sequence ID" value="CAA9283532.1"/>
    <property type="molecule type" value="Genomic_DNA"/>
</dbReference>
<accession>A0A6J4JPD1</accession>
<name>A0A6J4JPD1_9SPHI</name>
<organism evidence="1">
    <name type="scientific">uncultured Cytophagales bacterium</name>
    <dbReference type="NCBI Taxonomy" id="158755"/>
    <lineage>
        <taxon>Bacteria</taxon>
        <taxon>Pseudomonadati</taxon>
        <taxon>Bacteroidota</taxon>
        <taxon>Sphingobacteriia</taxon>
        <taxon>Sphingobacteriales</taxon>
        <taxon>environmental samples</taxon>
    </lineage>
</organism>
<evidence type="ECO:0000313" key="1">
    <source>
        <dbReference type="EMBL" id="CAA9283532.1"/>
    </source>
</evidence>